<sequence length="160" mass="17647">MTSVLCMTKSLPLVVILLPHGHTPHFGVYSPAIPPKLSSPCTSRGACTTDRRLFRFSVGLKLYTESGIMKERHQGGKQGLQASHMHPALHLQRDVQLIPPHRRELYSLCVTVSEAASPLIGTPLKTPAFGIIKLRCEESTSRGEEELDAPPSTQRLLCRK</sequence>
<keyword evidence="4" id="KW-1185">Reference proteome</keyword>
<dbReference type="AlphaFoldDB" id="A0A9N7VGA1"/>
<gene>
    <name evidence="3" type="ORF">PLEPLA_LOCUS35616</name>
</gene>
<feature type="signal peptide" evidence="2">
    <location>
        <begin position="1"/>
        <end position="17"/>
    </location>
</feature>
<name>A0A9N7VGA1_PLEPL</name>
<reference evidence="3" key="1">
    <citation type="submission" date="2020-03" db="EMBL/GenBank/DDBJ databases">
        <authorList>
            <person name="Weist P."/>
        </authorList>
    </citation>
    <scope>NUCLEOTIDE SEQUENCE</scope>
</reference>
<proteinExistence type="predicted"/>
<evidence type="ECO:0000256" key="2">
    <source>
        <dbReference type="SAM" id="SignalP"/>
    </source>
</evidence>
<accession>A0A9N7VGA1</accession>
<protein>
    <submittedName>
        <fullName evidence="3">Uncharacterized protein</fullName>
    </submittedName>
</protein>
<organism evidence="3 4">
    <name type="scientific">Pleuronectes platessa</name>
    <name type="common">European plaice</name>
    <dbReference type="NCBI Taxonomy" id="8262"/>
    <lineage>
        <taxon>Eukaryota</taxon>
        <taxon>Metazoa</taxon>
        <taxon>Chordata</taxon>
        <taxon>Craniata</taxon>
        <taxon>Vertebrata</taxon>
        <taxon>Euteleostomi</taxon>
        <taxon>Actinopterygii</taxon>
        <taxon>Neopterygii</taxon>
        <taxon>Teleostei</taxon>
        <taxon>Neoteleostei</taxon>
        <taxon>Acanthomorphata</taxon>
        <taxon>Carangaria</taxon>
        <taxon>Pleuronectiformes</taxon>
        <taxon>Pleuronectoidei</taxon>
        <taxon>Pleuronectidae</taxon>
        <taxon>Pleuronectes</taxon>
    </lineage>
</organism>
<evidence type="ECO:0000256" key="1">
    <source>
        <dbReference type="SAM" id="MobiDB-lite"/>
    </source>
</evidence>
<comment type="caution">
    <text evidence="3">The sequence shown here is derived from an EMBL/GenBank/DDBJ whole genome shotgun (WGS) entry which is preliminary data.</text>
</comment>
<feature type="region of interest" description="Disordered" evidence="1">
    <location>
        <begin position="140"/>
        <end position="160"/>
    </location>
</feature>
<keyword evidence="2" id="KW-0732">Signal</keyword>
<evidence type="ECO:0000313" key="3">
    <source>
        <dbReference type="EMBL" id="CAB1447950.1"/>
    </source>
</evidence>
<evidence type="ECO:0000313" key="4">
    <source>
        <dbReference type="Proteomes" id="UP001153269"/>
    </source>
</evidence>
<dbReference type="EMBL" id="CADEAL010003959">
    <property type="protein sequence ID" value="CAB1447950.1"/>
    <property type="molecule type" value="Genomic_DNA"/>
</dbReference>
<feature type="chain" id="PRO_5040460181" evidence="2">
    <location>
        <begin position="18"/>
        <end position="160"/>
    </location>
</feature>
<feature type="compositionally biased region" description="Polar residues" evidence="1">
    <location>
        <begin position="151"/>
        <end position="160"/>
    </location>
</feature>
<dbReference type="Proteomes" id="UP001153269">
    <property type="component" value="Unassembled WGS sequence"/>
</dbReference>